<dbReference type="InterPro" id="IPR011990">
    <property type="entry name" value="TPR-like_helical_dom_sf"/>
</dbReference>
<evidence type="ECO:0000256" key="1">
    <source>
        <dbReference type="SAM" id="MobiDB-lite"/>
    </source>
</evidence>
<dbReference type="SUPFAM" id="SSF48452">
    <property type="entry name" value="TPR-like"/>
    <property type="match status" value="1"/>
</dbReference>
<name>A0A0R3TGQ0_RODNA</name>
<organism evidence="4">
    <name type="scientific">Rodentolepis nana</name>
    <name type="common">Dwarf tapeworm</name>
    <name type="synonym">Hymenolepis nana</name>
    <dbReference type="NCBI Taxonomy" id="102285"/>
    <lineage>
        <taxon>Eukaryota</taxon>
        <taxon>Metazoa</taxon>
        <taxon>Spiralia</taxon>
        <taxon>Lophotrochozoa</taxon>
        <taxon>Platyhelminthes</taxon>
        <taxon>Cestoda</taxon>
        <taxon>Eucestoda</taxon>
        <taxon>Cyclophyllidea</taxon>
        <taxon>Hymenolepididae</taxon>
        <taxon>Rodentolepis</taxon>
    </lineage>
</organism>
<accession>A0A0R3TGQ0</accession>
<keyword evidence="3" id="KW-1185">Reference proteome</keyword>
<gene>
    <name evidence="2" type="ORF">HNAJ_LOCUS6237</name>
</gene>
<sequence>MLARQDGETELDDRLKLHEKGDSLVAIKDYYYTVSRMVMKCGNIRQYNSDFAGCKTDFERVCFLLKLFQGTFNSRGNFRSFLSIPIVNLTMTQITENREKDEDDSDTDDDTDDEEEEEEEKPKGIEVLPLPKKLEDLVASTGKDDELSMQCLRKGYEYQANNEMRTALHYFTYSLFYAKSRSMKREAFLARGNLFQQLHHFDGALVDLTKADKWKGVSQSSRLPICSSRGHIRAYMRYFALF</sequence>
<feature type="compositionally biased region" description="Acidic residues" evidence="1">
    <location>
        <begin position="101"/>
        <end position="119"/>
    </location>
</feature>
<reference evidence="4" key="1">
    <citation type="submission" date="2017-02" db="UniProtKB">
        <authorList>
            <consortium name="WormBaseParasite"/>
        </authorList>
    </citation>
    <scope>IDENTIFICATION</scope>
</reference>
<feature type="region of interest" description="Disordered" evidence="1">
    <location>
        <begin position="95"/>
        <end position="126"/>
    </location>
</feature>
<dbReference type="EMBL" id="UZAE01006421">
    <property type="protein sequence ID" value="VDO02097.1"/>
    <property type="molecule type" value="Genomic_DNA"/>
</dbReference>
<reference evidence="2 3" key="2">
    <citation type="submission" date="2018-11" db="EMBL/GenBank/DDBJ databases">
        <authorList>
            <consortium name="Pathogen Informatics"/>
        </authorList>
    </citation>
    <scope>NUCLEOTIDE SEQUENCE [LARGE SCALE GENOMIC DNA]</scope>
</reference>
<dbReference type="WBParaSite" id="HNAJ_0000624101-mRNA-1">
    <property type="protein sequence ID" value="HNAJ_0000624101-mRNA-1"/>
    <property type="gene ID" value="HNAJ_0000624101"/>
</dbReference>
<proteinExistence type="predicted"/>
<dbReference type="Proteomes" id="UP000278807">
    <property type="component" value="Unassembled WGS sequence"/>
</dbReference>
<evidence type="ECO:0000313" key="4">
    <source>
        <dbReference type="WBParaSite" id="HNAJ_0000624101-mRNA-1"/>
    </source>
</evidence>
<dbReference type="AlphaFoldDB" id="A0A0R3TGQ0"/>
<protein>
    <submittedName>
        <fullName evidence="4">TPR_REGION domain-containing protein</fullName>
    </submittedName>
</protein>
<evidence type="ECO:0000313" key="2">
    <source>
        <dbReference type="EMBL" id="VDO02097.1"/>
    </source>
</evidence>
<evidence type="ECO:0000313" key="3">
    <source>
        <dbReference type="Proteomes" id="UP000278807"/>
    </source>
</evidence>